<evidence type="ECO:0000313" key="3">
    <source>
        <dbReference type="EMBL" id="USF87505.1"/>
    </source>
</evidence>
<sequence>MSIGLLIITHNEIGRALLKTTTNMMEVCPLATATLEVGTESDPDAMRQRAQQLIQQLNQGDGVLILTDMYGSTPSNIAYKLRREDQVQVIAGINLPMLVRVFNYATMNLKELTRKAVSGGIDGIVCCPERKPENPNQ</sequence>
<evidence type="ECO:0000256" key="1">
    <source>
        <dbReference type="ARBA" id="ARBA00022679"/>
    </source>
</evidence>
<dbReference type="Proteomes" id="UP001056649">
    <property type="component" value="Chromosome"/>
</dbReference>
<dbReference type="Pfam" id="PF03610">
    <property type="entry name" value="EIIA-man"/>
    <property type="match status" value="1"/>
</dbReference>
<keyword evidence="4" id="KW-1185">Reference proteome</keyword>
<dbReference type="PROSITE" id="PS51096">
    <property type="entry name" value="PTS_EIIA_TYPE_4"/>
    <property type="match status" value="1"/>
</dbReference>
<accession>A0A9J6ZXI3</accession>
<dbReference type="InterPro" id="IPR051471">
    <property type="entry name" value="Bacterial_PTS_sugar_comp"/>
</dbReference>
<organism evidence="3 4">
    <name type="scientific">Candidatus Endoriftia persephonae</name>
    <dbReference type="NCBI Taxonomy" id="393765"/>
    <lineage>
        <taxon>Bacteria</taxon>
        <taxon>Pseudomonadati</taxon>
        <taxon>Pseudomonadota</taxon>
        <taxon>Gammaproteobacteria</taxon>
        <taxon>Chromatiales</taxon>
        <taxon>Sedimenticolaceae</taxon>
        <taxon>Candidatus Endoriftia</taxon>
    </lineage>
</organism>
<dbReference type="SUPFAM" id="SSF53062">
    <property type="entry name" value="PTS system fructose IIA component-like"/>
    <property type="match status" value="1"/>
</dbReference>
<dbReference type="GO" id="GO:0009401">
    <property type="term" value="P:phosphoenolpyruvate-dependent sugar phosphotransferase system"/>
    <property type="evidence" value="ECO:0007669"/>
    <property type="project" value="InterPro"/>
</dbReference>
<dbReference type="PANTHER" id="PTHR33799">
    <property type="entry name" value="PTS PERMEASE-RELATED-RELATED"/>
    <property type="match status" value="1"/>
</dbReference>
<gene>
    <name evidence="3" type="ORF">L0Y14_15525</name>
</gene>
<dbReference type="PANTHER" id="PTHR33799:SF1">
    <property type="entry name" value="PTS SYSTEM MANNOSE-SPECIFIC EIIAB COMPONENT-RELATED"/>
    <property type="match status" value="1"/>
</dbReference>
<dbReference type="RefSeq" id="WP_005959856.1">
    <property type="nucleotide sequence ID" value="NZ_CP090569.1"/>
</dbReference>
<dbReference type="EMBL" id="CP090569">
    <property type="protein sequence ID" value="USF87505.1"/>
    <property type="molecule type" value="Genomic_DNA"/>
</dbReference>
<evidence type="ECO:0000259" key="2">
    <source>
        <dbReference type="PROSITE" id="PS51096"/>
    </source>
</evidence>
<keyword evidence="1" id="KW-0808">Transferase</keyword>
<name>A0A9J6ZXI3_9GAMM</name>
<dbReference type="Gene3D" id="3.40.50.510">
    <property type="entry name" value="Phosphotransferase system, mannose-type IIA component"/>
    <property type="match status" value="1"/>
</dbReference>
<dbReference type="InterPro" id="IPR004701">
    <property type="entry name" value="PTS_EIIA_man-typ"/>
</dbReference>
<dbReference type="GO" id="GO:0016740">
    <property type="term" value="F:transferase activity"/>
    <property type="evidence" value="ECO:0007669"/>
    <property type="project" value="UniProtKB-KW"/>
</dbReference>
<protein>
    <submittedName>
        <fullName evidence="3">PTS fructose transporter subunit IIA</fullName>
    </submittedName>
</protein>
<feature type="domain" description="PTS EIIA type-4" evidence="2">
    <location>
        <begin position="2"/>
        <end position="124"/>
    </location>
</feature>
<proteinExistence type="predicted"/>
<evidence type="ECO:0000313" key="4">
    <source>
        <dbReference type="Proteomes" id="UP001056649"/>
    </source>
</evidence>
<dbReference type="GO" id="GO:0016020">
    <property type="term" value="C:membrane"/>
    <property type="evidence" value="ECO:0007669"/>
    <property type="project" value="InterPro"/>
</dbReference>
<dbReference type="InterPro" id="IPR036662">
    <property type="entry name" value="PTS_EIIA_man-typ_sf"/>
</dbReference>
<dbReference type="AlphaFoldDB" id="A0A9J6ZXI3"/>
<reference evidence="3" key="1">
    <citation type="journal article" date="2022" name="Mol. Ecol. Resour.">
        <title>The complete and closed genome of the facultative generalist Candidatus Endoriftia persephone from deep-sea hydrothermal vents.</title>
        <authorList>
            <person name="de Oliveira A.L."/>
            <person name="Srivastava A."/>
            <person name="Espada-Hinojosa S."/>
            <person name="Bright M."/>
        </authorList>
    </citation>
    <scope>NUCLEOTIDE SEQUENCE</scope>
    <source>
        <strain evidence="3">Tica-EPR-9o50.N</strain>
    </source>
</reference>
<dbReference type="KEGG" id="eps:L0Y14_15525"/>